<dbReference type="EMBL" id="QGQD01000105">
    <property type="protein sequence ID" value="TLC98020.1"/>
    <property type="molecule type" value="Genomic_DNA"/>
</dbReference>
<dbReference type="EC" id="5.1.1.-" evidence="3"/>
<dbReference type="InterPro" id="IPR004380">
    <property type="entry name" value="Asp_race"/>
</dbReference>
<dbReference type="InterPro" id="IPR001920">
    <property type="entry name" value="Asp/Glu_race"/>
</dbReference>
<evidence type="ECO:0000256" key="2">
    <source>
        <dbReference type="ARBA" id="ARBA00023235"/>
    </source>
</evidence>
<dbReference type="AlphaFoldDB" id="A0A4U8Q079"/>
<protein>
    <submittedName>
        <fullName evidence="3">Putative amino-acid racemase</fullName>
        <ecNumber evidence="3">5.1.1.-</ecNumber>
    </submittedName>
</protein>
<keyword evidence="2 3" id="KW-0413">Isomerase</keyword>
<accession>A0A4U8Q079</accession>
<evidence type="ECO:0000313" key="3">
    <source>
        <dbReference type="EMBL" id="TLC98020.1"/>
    </source>
</evidence>
<gene>
    <name evidence="3" type="primary">racX</name>
    <name evidence="3" type="ORF">DSM106044_05081</name>
</gene>
<dbReference type="RefSeq" id="WP_138003986.1">
    <property type="nucleotide sequence ID" value="NZ_QGQD01000105.1"/>
</dbReference>
<evidence type="ECO:0000313" key="4">
    <source>
        <dbReference type="Proteomes" id="UP000306509"/>
    </source>
</evidence>
<dbReference type="PANTHER" id="PTHR21198">
    <property type="entry name" value="GLUTAMATE RACEMASE"/>
    <property type="match status" value="1"/>
</dbReference>
<dbReference type="PANTHER" id="PTHR21198:SF7">
    <property type="entry name" value="ASPARTATE-GLUTAMATE RACEMASE FAMILY"/>
    <property type="match status" value="1"/>
</dbReference>
<dbReference type="Gene3D" id="3.40.50.1860">
    <property type="match status" value="2"/>
</dbReference>
<dbReference type="Pfam" id="PF01177">
    <property type="entry name" value="Asp_Glu_race"/>
    <property type="match status" value="1"/>
</dbReference>
<dbReference type="InterPro" id="IPR033134">
    <property type="entry name" value="Asp/Glu_racemase_AS_2"/>
</dbReference>
<dbReference type="NCBIfam" id="TIGR00035">
    <property type="entry name" value="asp_race"/>
    <property type="match status" value="1"/>
</dbReference>
<dbReference type="InterPro" id="IPR015942">
    <property type="entry name" value="Asp/Glu/hydantoin_racemase"/>
</dbReference>
<dbReference type="SUPFAM" id="SSF53681">
    <property type="entry name" value="Aspartate/glutamate racemase"/>
    <property type="match status" value="2"/>
</dbReference>
<comment type="similarity">
    <text evidence="1">Belongs to the aspartate/glutamate racemases family.</text>
</comment>
<sequence>MKKLGILGGISSASTAEYYKKILNLYYGKFQNYYYPEIVIESLNFQYFTDLENQNRLDEYLNYIKKGIVNLKNAGADIVIMAANSPHSVYGLLEKELEIPILNIVDSVAKQAQALKMRKLLLTGIRYTMNHSFYKDRMKKYGIEMISPDEKHQNIINHIIFDELVINKINQQSQRKFIEIVGYYKKEYGIQGVVLGCTELPLLAEGLEAPVPFLDSLELHCLDTLAYILLPE</sequence>
<organism evidence="3 4">
    <name type="scientific">Robinsoniella peoriensis</name>
    <dbReference type="NCBI Taxonomy" id="180332"/>
    <lineage>
        <taxon>Bacteria</taxon>
        <taxon>Bacillati</taxon>
        <taxon>Bacillota</taxon>
        <taxon>Clostridia</taxon>
        <taxon>Lachnospirales</taxon>
        <taxon>Lachnospiraceae</taxon>
        <taxon>Robinsoniella</taxon>
    </lineage>
</organism>
<dbReference type="STRING" id="180332.GCA_000797495_00818"/>
<proteinExistence type="inferred from homology"/>
<keyword evidence="4" id="KW-1185">Reference proteome</keyword>
<comment type="caution">
    <text evidence="3">The sequence shown here is derived from an EMBL/GenBank/DDBJ whole genome shotgun (WGS) entry which is preliminary data.</text>
</comment>
<dbReference type="GO" id="GO:0047661">
    <property type="term" value="F:amino-acid racemase activity"/>
    <property type="evidence" value="ECO:0007669"/>
    <property type="project" value="InterPro"/>
</dbReference>
<dbReference type="Proteomes" id="UP000306509">
    <property type="component" value="Unassembled WGS sequence"/>
</dbReference>
<evidence type="ECO:0000256" key="1">
    <source>
        <dbReference type="ARBA" id="ARBA00007847"/>
    </source>
</evidence>
<dbReference type="PROSITE" id="PS00924">
    <property type="entry name" value="ASP_GLU_RACEMASE_2"/>
    <property type="match status" value="1"/>
</dbReference>
<reference evidence="3 4" key="1">
    <citation type="journal article" date="2019" name="Anaerobe">
        <title>Detection of Robinsoniella peoriensis in multiple bone samples of a trauma patient.</title>
        <authorList>
            <person name="Schrottner P."/>
            <person name="Hartwich K."/>
            <person name="Bunk B."/>
            <person name="Schober I."/>
            <person name="Helbig S."/>
            <person name="Rudolph W.W."/>
            <person name="Gunzer F."/>
        </authorList>
    </citation>
    <scope>NUCLEOTIDE SEQUENCE [LARGE SCALE GENOMIC DNA]</scope>
    <source>
        <strain evidence="3 4">DSM 106044</strain>
    </source>
</reference>
<name>A0A4U8Q079_9FIRM</name>